<dbReference type="InterPro" id="IPR042789">
    <property type="entry name" value="FRRS1L"/>
</dbReference>
<name>A0A498NX12_LABRO</name>
<proteinExistence type="predicted"/>
<feature type="compositionally biased region" description="Polar residues" evidence="1">
    <location>
        <begin position="7"/>
        <end position="41"/>
    </location>
</feature>
<dbReference type="GO" id="GO:0099072">
    <property type="term" value="P:regulation of postsynaptic membrane neurotransmitter receptor levels"/>
    <property type="evidence" value="ECO:0007669"/>
    <property type="project" value="TreeGrafter"/>
</dbReference>
<evidence type="ECO:0000313" key="2">
    <source>
        <dbReference type="EMBL" id="RXN35987.1"/>
    </source>
</evidence>
<gene>
    <name evidence="2" type="ORF">ROHU_003358</name>
</gene>
<comment type="caution">
    <text evidence="2">The sequence shown here is derived from an EMBL/GenBank/DDBJ whole genome shotgun (WGS) entry which is preliminary data.</text>
</comment>
<keyword evidence="3" id="KW-1185">Reference proteome</keyword>
<protein>
    <submittedName>
        <fullName evidence="2">Mucin-5AC-like isoform X2</fullName>
    </submittedName>
</protein>
<feature type="region of interest" description="Disordered" evidence="1">
    <location>
        <begin position="1"/>
        <end position="41"/>
    </location>
</feature>
<organism evidence="2 3">
    <name type="scientific">Labeo rohita</name>
    <name type="common">Indian major carp</name>
    <name type="synonym">Cyprinus rohita</name>
    <dbReference type="NCBI Taxonomy" id="84645"/>
    <lineage>
        <taxon>Eukaryota</taxon>
        <taxon>Metazoa</taxon>
        <taxon>Chordata</taxon>
        <taxon>Craniata</taxon>
        <taxon>Vertebrata</taxon>
        <taxon>Euteleostomi</taxon>
        <taxon>Actinopterygii</taxon>
        <taxon>Neopterygii</taxon>
        <taxon>Teleostei</taxon>
        <taxon>Ostariophysi</taxon>
        <taxon>Cypriniformes</taxon>
        <taxon>Cyprinidae</taxon>
        <taxon>Labeoninae</taxon>
        <taxon>Labeonini</taxon>
        <taxon>Labeo</taxon>
    </lineage>
</organism>
<accession>A0A498NX12</accession>
<dbReference type="PANTHER" id="PTHR46902:SF1">
    <property type="entry name" value="DOMON DOMAIN-CONTAINING PROTEIN FRRS1L"/>
    <property type="match status" value="1"/>
</dbReference>
<dbReference type="EMBL" id="QBIY01009944">
    <property type="protein sequence ID" value="RXN35987.1"/>
    <property type="molecule type" value="Genomic_DNA"/>
</dbReference>
<reference evidence="2 3" key="1">
    <citation type="submission" date="2018-03" db="EMBL/GenBank/DDBJ databases">
        <title>Draft genome sequence of Rohu Carp (Labeo rohita).</title>
        <authorList>
            <person name="Das P."/>
            <person name="Kushwaha B."/>
            <person name="Joshi C.G."/>
            <person name="Kumar D."/>
            <person name="Nagpure N.S."/>
            <person name="Sahoo L."/>
            <person name="Das S.P."/>
            <person name="Bit A."/>
            <person name="Patnaik S."/>
            <person name="Meher P.K."/>
            <person name="Jayasankar P."/>
            <person name="Koringa P.G."/>
            <person name="Patel N.V."/>
            <person name="Hinsu A.T."/>
            <person name="Kumar R."/>
            <person name="Pandey M."/>
            <person name="Agarwal S."/>
            <person name="Srivastava S."/>
            <person name="Singh M."/>
            <person name="Iquebal M.A."/>
            <person name="Jaiswal S."/>
            <person name="Angadi U.B."/>
            <person name="Kumar N."/>
            <person name="Raza M."/>
            <person name="Shah T.M."/>
            <person name="Rai A."/>
            <person name="Jena J.K."/>
        </authorList>
    </citation>
    <scope>NUCLEOTIDE SEQUENCE [LARGE SCALE GENOMIC DNA]</scope>
    <source>
        <strain evidence="2">DASCIFA01</strain>
        <tissue evidence="2">Testis</tissue>
    </source>
</reference>
<dbReference type="PANTHER" id="PTHR46902">
    <property type="entry name" value="DOMON DOMAIN-CONTAINING PROTEIN FRRS1L"/>
    <property type="match status" value="1"/>
</dbReference>
<dbReference type="AlphaFoldDB" id="A0A498NX12"/>
<dbReference type="GO" id="GO:1900449">
    <property type="term" value="P:regulation of glutamate receptor signaling pathway"/>
    <property type="evidence" value="ECO:0007669"/>
    <property type="project" value="InterPro"/>
</dbReference>
<evidence type="ECO:0000313" key="3">
    <source>
        <dbReference type="Proteomes" id="UP000290572"/>
    </source>
</evidence>
<evidence type="ECO:0000256" key="1">
    <source>
        <dbReference type="SAM" id="MobiDB-lite"/>
    </source>
</evidence>
<sequence length="592" mass="62083">MLPQTQPPNITTNLTQTSPPTVTNLTQTRPPNITTNPTQAGPLTVTNIITTSGSNTQSLEITSRDNCRRDRACFSAPPSCNPGAEGSCYFLSTRGVSGNANNFTFEISGESDGYIGAGLSRNSSGQDATVYSCANVNGVLKLIRSTLNNQILTQDNTFNPGSFRGSVTGRKIQCIFSASGLSSLTRAATTETFVFLLTGSVSNGVLDSPVSRLATSGSVDLSNPNSTDVSVIIPSTNDTASNITATTTTTVASTNLTQTVYPNMTTNLTQTHPPSMTTILNQGQDATVYSCANVNGVLKLIRSTLNNQILTQDNTFNPGSFRGSVTGRKIQCIFSASGLSSLTRAATTETFVFLLTGSVSNGVLDSPVSRLATSGSVDLSNPNSTDVSVIIPSTNDTASNITATTTTTVASTNLTQTVYPNMTTNLTQTHPPSMTTILNQDITGRDNCRRDRACFSAPPSCNPGAQDSCYFLSTRGVSGNADNFTFELSGESDGYIGAGLSRDSSGQGATVYSCANVNGALRFFRSTLNNQILSQDNTFIPGGFRGSLNGRKIQCIFTAAGLSSITRAATTAPYVFLLTGSLSNGECNTLIK</sequence>
<dbReference type="Proteomes" id="UP000290572">
    <property type="component" value="Unassembled WGS sequence"/>
</dbReference>